<keyword evidence="6" id="KW-1185">Reference proteome</keyword>
<evidence type="ECO:0000313" key="6">
    <source>
        <dbReference type="Proteomes" id="UP000016931"/>
    </source>
</evidence>
<dbReference type="InterPro" id="IPR004226">
    <property type="entry name" value="TBCA"/>
</dbReference>
<dbReference type="InterPro" id="IPR036126">
    <property type="entry name" value="TBCA_sf"/>
</dbReference>
<dbReference type="OMA" id="DENREYM"/>
<accession>M3D533</accession>
<organism evidence="5 6">
    <name type="scientific">Sphaerulina musiva (strain SO2202)</name>
    <name type="common">Poplar stem canker fungus</name>
    <name type="synonym">Septoria musiva</name>
    <dbReference type="NCBI Taxonomy" id="692275"/>
    <lineage>
        <taxon>Eukaryota</taxon>
        <taxon>Fungi</taxon>
        <taxon>Dikarya</taxon>
        <taxon>Ascomycota</taxon>
        <taxon>Pezizomycotina</taxon>
        <taxon>Dothideomycetes</taxon>
        <taxon>Dothideomycetidae</taxon>
        <taxon>Mycosphaerellales</taxon>
        <taxon>Mycosphaerellaceae</taxon>
        <taxon>Sphaerulina</taxon>
    </lineage>
</organism>
<evidence type="ECO:0000313" key="5">
    <source>
        <dbReference type="EMBL" id="EMF12984.1"/>
    </source>
</evidence>
<keyword evidence="3" id="KW-0206">Cytoskeleton</keyword>
<keyword evidence="3" id="KW-0963">Cytoplasm</keyword>
<dbReference type="PANTHER" id="PTHR21500:SF0">
    <property type="entry name" value="TUBULIN-SPECIFIC CHAPERONE A"/>
    <property type="match status" value="1"/>
</dbReference>
<dbReference type="HOGENOM" id="CLU_130569_0_0_1"/>
<dbReference type="eggNOG" id="KOG3470">
    <property type="taxonomic scope" value="Eukaryota"/>
</dbReference>
<dbReference type="OrthoDB" id="296187at2759"/>
<dbReference type="EMBL" id="KB456264">
    <property type="protein sequence ID" value="EMF12984.1"/>
    <property type="molecule type" value="Genomic_DNA"/>
</dbReference>
<reference evidence="5 6" key="1">
    <citation type="journal article" date="2012" name="PLoS Pathog.">
        <title>Diverse lifestyles and strategies of plant pathogenesis encoded in the genomes of eighteen Dothideomycetes fungi.</title>
        <authorList>
            <person name="Ohm R.A."/>
            <person name="Feau N."/>
            <person name="Henrissat B."/>
            <person name="Schoch C.L."/>
            <person name="Horwitz B.A."/>
            <person name="Barry K.W."/>
            <person name="Condon B.J."/>
            <person name="Copeland A.C."/>
            <person name="Dhillon B."/>
            <person name="Glaser F."/>
            <person name="Hesse C.N."/>
            <person name="Kosti I."/>
            <person name="LaButti K."/>
            <person name="Lindquist E.A."/>
            <person name="Lucas S."/>
            <person name="Salamov A.A."/>
            <person name="Bradshaw R.E."/>
            <person name="Ciuffetti L."/>
            <person name="Hamelin R.C."/>
            <person name="Kema G.H.J."/>
            <person name="Lawrence C."/>
            <person name="Scott J.A."/>
            <person name="Spatafora J.W."/>
            <person name="Turgeon B.G."/>
            <person name="de Wit P.J.G.M."/>
            <person name="Zhong S."/>
            <person name="Goodwin S.B."/>
            <person name="Grigoriev I.V."/>
        </authorList>
    </citation>
    <scope>NUCLEOTIDE SEQUENCE [LARGE SCALE GENOMIC DNA]</scope>
    <source>
        <strain evidence="5 6">SO2202</strain>
    </source>
</reference>
<dbReference type="SUPFAM" id="SSF46988">
    <property type="entry name" value="Tubulin chaperone cofactor A"/>
    <property type="match status" value="1"/>
</dbReference>
<gene>
    <name evidence="5" type="ORF">SEPMUDRAFT_117523</name>
</gene>
<dbReference type="GO" id="GO:0007021">
    <property type="term" value="P:tubulin complex assembly"/>
    <property type="evidence" value="ECO:0007669"/>
    <property type="project" value="UniProtKB-UniRule"/>
</dbReference>
<proteinExistence type="inferred from homology"/>
<dbReference type="Proteomes" id="UP000016931">
    <property type="component" value="Unassembled WGS sequence"/>
</dbReference>
<dbReference type="STRING" id="692275.M3D533"/>
<dbReference type="Pfam" id="PF02970">
    <property type="entry name" value="TBCA"/>
    <property type="match status" value="1"/>
</dbReference>
<comment type="similarity">
    <text evidence="1 3">Belongs to the TBCA family.</text>
</comment>
<comment type="subunit">
    <text evidence="3">Supercomplex made of cofactors A to E. Cofactors A and D function by capturing and stabilizing tubulin in a quasi-native conformation. Cofactor E binds to the cofactor D-tubulin complex; interaction with cofactor C then causes the release of tubulin polypeptides that are committed to the native state.</text>
</comment>
<feature type="compositionally biased region" description="Basic and acidic residues" evidence="4">
    <location>
        <begin position="81"/>
        <end position="90"/>
    </location>
</feature>
<dbReference type="Gene3D" id="1.20.58.90">
    <property type="match status" value="1"/>
</dbReference>
<evidence type="ECO:0000256" key="3">
    <source>
        <dbReference type="RuleBase" id="RU364030"/>
    </source>
</evidence>
<dbReference type="GO" id="GO:0005874">
    <property type="term" value="C:microtubule"/>
    <property type="evidence" value="ECO:0007669"/>
    <property type="project" value="UniProtKB-KW"/>
</dbReference>
<dbReference type="AlphaFoldDB" id="M3D533"/>
<dbReference type="RefSeq" id="XP_016761105.1">
    <property type="nucleotide sequence ID" value="XM_016901345.1"/>
</dbReference>
<keyword evidence="3" id="KW-0493">Microtubule</keyword>
<dbReference type="GeneID" id="27898482"/>
<dbReference type="GO" id="GO:0048487">
    <property type="term" value="F:beta-tubulin binding"/>
    <property type="evidence" value="ECO:0007669"/>
    <property type="project" value="InterPro"/>
</dbReference>
<protein>
    <recommendedName>
        <fullName evidence="3">Tubulin-specific chaperone A</fullName>
    </recommendedName>
</protein>
<feature type="region of interest" description="Disordered" evidence="4">
    <location>
        <begin position="81"/>
        <end position="102"/>
    </location>
</feature>
<comment type="subcellular location">
    <subcellularLocation>
        <location evidence="3">Cytoplasm</location>
        <location evidence="3">Cytoskeleton</location>
    </subcellularLocation>
</comment>
<name>M3D533_SPHMS</name>
<dbReference type="GO" id="GO:0005829">
    <property type="term" value="C:cytosol"/>
    <property type="evidence" value="ECO:0007669"/>
    <property type="project" value="TreeGrafter"/>
</dbReference>
<evidence type="ECO:0000256" key="2">
    <source>
        <dbReference type="ARBA" id="ARBA00023186"/>
    </source>
</evidence>
<dbReference type="GO" id="GO:0007023">
    <property type="term" value="P:post-chaperonin tubulin folding pathway"/>
    <property type="evidence" value="ECO:0007669"/>
    <property type="project" value="UniProtKB-UniRule"/>
</dbReference>
<evidence type="ECO:0000256" key="4">
    <source>
        <dbReference type="SAM" id="MobiDB-lite"/>
    </source>
</evidence>
<evidence type="ECO:0000256" key="1">
    <source>
        <dbReference type="ARBA" id="ARBA00006806"/>
    </source>
</evidence>
<keyword evidence="2 3" id="KW-0143">Chaperone</keyword>
<sequence>MPAPSPISIATSVVNRLVKEEKSYQREHELQKGRIAKLEAGQGDDENAEYILRQERKVLEETEAMFPQLKQKITDAKEKLEAQLEQDKSSSDQSNTPDDITKAKEAIAAADIAIRESS</sequence>
<dbReference type="PANTHER" id="PTHR21500">
    <property type="entry name" value="TUBULIN-SPECIFIC CHAPERONE A"/>
    <property type="match status" value="1"/>
</dbReference>